<keyword evidence="1" id="KW-0472">Membrane</keyword>
<evidence type="ECO:0000313" key="2">
    <source>
        <dbReference type="EMBL" id="SHL60226.1"/>
    </source>
</evidence>
<dbReference type="OrthoDB" id="662998at2"/>
<keyword evidence="3" id="KW-1185">Reference proteome</keyword>
<reference evidence="2 3" key="1">
    <citation type="submission" date="2016-11" db="EMBL/GenBank/DDBJ databases">
        <authorList>
            <person name="Jaros S."/>
            <person name="Januszkiewicz K."/>
            <person name="Wedrychowicz H."/>
        </authorList>
    </citation>
    <scope>NUCLEOTIDE SEQUENCE [LARGE SCALE GENOMIC DNA]</scope>
    <source>
        <strain evidence="2 3">DSM 27406</strain>
    </source>
</reference>
<organism evidence="2 3">
    <name type="scientific">Chitinophaga jiangningensis</name>
    <dbReference type="NCBI Taxonomy" id="1419482"/>
    <lineage>
        <taxon>Bacteria</taxon>
        <taxon>Pseudomonadati</taxon>
        <taxon>Bacteroidota</taxon>
        <taxon>Chitinophagia</taxon>
        <taxon>Chitinophagales</taxon>
        <taxon>Chitinophagaceae</taxon>
        <taxon>Chitinophaga</taxon>
    </lineage>
</organism>
<gene>
    <name evidence="2" type="ORF">SAMN05444266_104133</name>
</gene>
<feature type="transmembrane region" description="Helical" evidence="1">
    <location>
        <begin position="165"/>
        <end position="185"/>
    </location>
</feature>
<keyword evidence="1" id="KW-1133">Transmembrane helix</keyword>
<dbReference type="AlphaFoldDB" id="A0A1M7BZD1"/>
<evidence type="ECO:0000256" key="1">
    <source>
        <dbReference type="SAM" id="Phobius"/>
    </source>
</evidence>
<feature type="transmembrane region" description="Helical" evidence="1">
    <location>
        <begin position="42"/>
        <end position="65"/>
    </location>
</feature>
<dbReference type="RefSeq" id="WP_073080713.1">
    <property type="nucleotide sequence ID" value="NZ_FRBL01000004.1"/>
</dbReference>
<protein>
    <submittedName>
        <fullName evidence="2">Uncharacterized protein</fullName>
    </submittedName>
</protein>
<sequence>MGRFFKYFWLLFFAYFIFAHPLIIYRATSGDKDLSTTDGKTALIYLAISLFLWALILGIALYQIYKYSFRALIQMRWLMQSGTPLQAKIIGVANIRTSKNIEQKELQLEMPNLEGSIIRHKLPVNDSKPYEHRFEKGKHITVRVDPSFKRYPYIVLDGATGTVNYGLYLLWILALAAVVAAYVYFYQTESQGYGWRFMILWHPLIMSATAMLGFGTIFYIIFAVFLGGRVFGGKNLAKIKFAGIQTMARITNANQTGTYVNELPQVKFDLEFTDKTGRTWNTSLKKIVSMLDLPHVRQPEAAIFYLPDNPKEVRFADDINDK</sequence>
<accession>A0A1M7BZD1</accession>
<dbReference type="STRING" id="1419482.SAMN05444266_104133"/>
<feature type="transmembrane region" description="Helical" evidence="1">
    <location>
        <begin position="7"/>
        <end position="27"/>
    </location>
</feature>
<proteinExistence type="predicted"/>
<name>A0A1M7BZD1_9BACT</name>
<dbReference type="EMBL" id="FRBL01000004">
    <property type="protein sequence ID" value="SHL60226.1"/>
    <property type="molecule type" value="Genomic_DNA"/>
</dbReference>
<keyword evidence="1" id="KW-0812">Transmembrane</keyword>
<feature type="transmembrane region" description="Helical" evidence="1">
    <location>
        <begin position="205"/>
        <end position="231"/>
    </location>
</feature>
<dbReference type="Proteomes" id="UP000184420">
    <property type="component" value="Unassembled WGS sequence"/>
</dbReference>
<evidence type="ECO:0000313" key="3">
    <source>
        <dbReference type="Proteomes" id="UP000184420"/>
    </source>
</evidence>